<dbReference type="Pfam" id="PF00682">
    <property type="entry name" value="HMGL-like"/>
    <property type="match status" value="1"/>
</dbReference>
<organism evidence="10 11">
    <name type="scientific">Pararhodospirillum photometricum DSM 122</name>
    <dbReference type="NCBI Taxonomy" id="1150469"/>
    <lineage>
        <taxon>Bacteria</taxon>
        <taxon>Pseudomonadati</taxon>
        <taxon>Pseudomonadota</taxon>
        <taxon>Alphaproteobacteria</taxon>
        <taxon>Rhodospirillales</taxon>
        <taxon>Rhodospirillaceae</taxon>
        <taxon>Pararhodospirillum</taxon>
    </lineage>
</organism>
<dbReference type="STRING" id="1150469.RSPPHO_01122"/>
<dbReference type="PROSITE" id="PS00816">
    <property type="entry name" value="AIPM_HOMOCIT_SYNTH_2"/>
    <property type="match status" value="1"/>
</dbReference>
<dbReference type="PANTHER" id="PTHR42880:SF1">
    <property type="entry name" value="ISOPROPYLMALATE_HOMOCITRATE_CITRAMALATE SYNTHASE FAMILY PROTEIN"/>
    <property type="match status" value="1"/>
</dbReference>
<keyword evidence="10" id="KW-0670">Pyruvate</keyword>
<dbReference type="GO" id="GO:0004410">
    <property type="term" value="F:homocitrate synthase activity"/>
    <property type="evidence" value="ECO:0007669"/>
    <property type="project" value="UniProtKB-UniRule"/>
</dbReference>
<name>H6SS69_PARPM</name>
<dbReference type="GO" id="GO:0019752">
    <property type="term" value="P:carboxylic acid metabolic process"/>
    <property type="evidence" value="ECO:0007669"/>
    <property type="project" value="UniProtKB-UniRule"/>
</dbReference>
<evidence type="ECO:0000256" key="3">
    <source>
        <dbReference type="ARBA" id="ARBA00012974"/>
    </source>
</evidence>
<dbReference type="PATRIC" id="fig|1150469.3.peg.1272"/>
<dbReference type="PANTHER" id="PTHR42880">
    <property type="entry name" value="HOMOCITRATE SYNTHASE"/>
    <property type="match status" value="1"/>
</dbReference>
<dbReference type="HOGENOM" id="CLU_022158_4_2_5"/>
<evidence type="ECO:0000256" key="7">
    <source>
        <dbReference type="RuleBase" id="RU003523"/>
    </source>
</evidence>
<keyword evidence="5 7" id="KW-0808">Transferase</keyword>
<dbReference type="EC" id="2.3.3.14" evidence="3 8"/>
<dbReference type="InterPro" id="IPR000891">
    <property type="entry name" value="PYR_CT"/>
</dbReference>
<protein>
    <recommendedName>
        <fullName evidence="4 8">Homocitrate synthase</fullName>
        <ecNumber evidence="3 8">2.3.3.14</ecNumber>
    </recommendedName>
</protein>
<evidence type="ECO:0000256" key="2">
    <source>
        <dbReference type="ARBA" id="ARBA00006154"/>
    </source>
</evidence>
<dbReference type="InterPro" id="IPR013785">
    <property type="entry name" value="Aldolase_TIM"/>
</dbReference>
<dbReference type="NCBIfam" id="TIGR02660">
    <property type="entry name" value="nifV_homocitr"/>
    <property type="match status" value="1"/>
</dbReference>
<keyword evidence="8" id="KW-0535">Nitrogen fixation</keyword>
<dbReference type="CDD" id="cd07939">
    <property type="entry name" value="DRE_TIM_NifV"/>
    <property type="match status" value="1"/>
</dbReference>
<keyword evidence="10" id="KW-0012">Acyltransferase</keyword>
<dbReference type="Gene3D" id="3.20.20.70">
    <property type="entry name" value="Aldolase class I"/>
    <property type="match status" value="1"/>
</dbReference>
<comment type="function">
    <text evidence="1 8">This protein is a Fe-Mo-cofactor biosynthetic component.</text>
</comment>
<dbReference type="PROSITE" id="PS00815">
    <property type="entry name" value="AIPM_HOMOCIT_SYNTH_1"/>
    <property type="match status" value="1"/>
</dbReference>
<keyword evidence="11" id="KW-1185">Reference proteome</keyword>
<dbReference type="KEGG" id="rpm:RSPPHO_01122"/>
<evidence type="ECO:0000256" key="5">
    <source>
        <dbReference type="ARBA" id="ARBA00022679"/>
    </source>
</evidence>
<accession>H6SS69</accession>
<dbReference type="InterPro" id="IPR002034">
    <property type="entry name" value="AIPM/Hcit_synth_CS"/>
</dbReference>
<dbReference type="AlphaFoldDB" id="H6SS69"/>
<dbReference type="InterPro" id="IPR013477">
    <property type="entry name" value="NifV/FrbC"/>
</dbReference>
<evidence type="ECO:0000256" key="6">
    <source>
        <dbReference type="ARBA" id="ARBA00048019"/>
    </source>
</evidence>
<evidence type="ECO:0000259" key="9">
    <source>
        <dbReference type="PROSITE" id="PS50991"/>
    </source>
</evidence>
<comment type="catalytic activity">
    <reaction evidence="6 8">
        <text>acetyl-CoA + 2-oxoglutarate + H2O = (2R)-homocitrate + CoA + H(+)</text>
        <dbReference type="Rhea" id="RHEA:12929"/>
        <dbReference type="ChEBI" id="CHEBI:15377"/>
        <dbReference type="ChEBI" id="CHEBI:15378"/>
        <dbReference type="ChEBI" id="CHEBI:16810"/>
        <dbReference type="ChEBI" id="CHEBI:57287"/>
        <dbReference type="ChEBI" id="CHEBI:57288"/>
        <dbReference type="ChEBI" id="CHEBI:58884"/>
        <dbReference type="EC" id="2.3.3.14"/>
    </reaction>
</comment>
<feature type="domain" description="Pyruvate carboxyltransferase" evidence="9">
    <location>
        <begin position="9"/>
        <end position="260"/>
    </location>
</feature>
<dbReference type="eggNOG" id="COG0119">
    <property type="taxonomic scope" value="Bacteria"/>
</dbReference>
<dbReference type="Pfam" id="PF22617">
    <property type="entry name" value="HCS_D2"/>
    <property type="match status" value="1"/>
</dbReference>
<evidence type="ECO:0000313" key="11">
    <source>
        <dbReference type="Proteomes" id="UP000033220"/>
    </source>
</evidence>
<dbReference type="Gene3D" id="1.10.238.260">
    <property type="match status" value="1"/>
</dbReference>
<sequence>MLAMDWNSVVINDTTLRDGEQTAGVAFTAEEKLAIARALEEAGVPELEVGTPAMGPEEQEAIRAVVREVERTRPIAWCRMTVGDIEAAAACGVDMVNLSVPVSEQQIRNKIGRTPVWVLAHIGTMVRTAREKGLEVALGGEDSSRADPAFLEEVIQAAEEAGARRFRYADTLGILDPFTTHQVFKRLRAASGLELEIHAHDDLGLATANSLGALLGGATHISTTVNGLGERAGNAPLEEIVMACRNLYDRSTGVEPKALAAVSRLVAEASGRPVPVNKSIVGEAIFTHESGIHVSGILRDRRNYEALAPADLGRDHRVVLGKHSGLASVMYACHELGLSPGEAQARAMLARVRQHAVQTKRAPDPADLRRFYDDTLSIADAVDSLDHSRPQRVAS</sequence>
<dbReference type="SUPFAM" id="SSF51569">
    <property type="entry name" value="Aldolase"/>
    <property type="match status" value="1"/>
</dbReference>
<dbReference type="PROSITE" id="PS50991">
    <property type="entry name" value="PYR_CT"/>
    <property type="match status" value="1"/>
</dbReference>
<evidence type="ECO:0000256" key="1">
    <source>
        <dbReference type="ARBA" id="ARBA00003050"/>
    </source>
</evidence>
<evidence type="ECO:0000313" key="10">
    <source>
        <dbReference type="EMBL" id="CCG07748.1"/>
    </source>
</evidence>
<evidence type="ECO:0000256" key="8">
    <source>
        <dbReference type="RuleBase" id="RU367143"/>
    </source>
</evidence>
<dbReference type="GO" id="GO:0009399">
    <property type="term" value="P:nitrogen fixation"/>
    <property type="evidence" value="ECO:0007669"/>
    <property type="project" value="UniProtKB-UniRule"/>
</dbReference>
<gene>
    <name evidence="10" type="ORF">RSPPHO_01122</name>
</gene>
<evidence type="ECO:0000256" key="4">
    <source>
        <dbReference type="ARBA" id="ARBA00020735"/>
    </source>
</evidence>
<dbReference type="InterPro" id="IPR054691">
    <property type="entry name" value="LeuA/HCS_post-cat"/>
</dbReference>
<dbReference type="Proteomes" id="UP000033220">
    <property type="component" value="Chromosome DSM 122"/>
</dbReference>
<comment type="similarity">
    <text evidence="2 7">Belongs to the alpha-IPM synthase/homocitrate synthase family.</text>
</comment>
<reference evidence="10 11" key="1">
    <citation type="submission" date="2012-02" db="EMBL/GenBank/DDBJ databases">
        <title>Shotgun genome sequence of Phaeospirillum photometricum DSM 122.</title>
        <authorList>
            <person name="Duquesne K."/>
            <person name="Sturgis J."/>
        </authorList>
    </citation>
    <scope>NUCLEOTIDE SEQUENCE [LARGE SCALE GENOMIC DNA]</scope>
    <source>
        <strain evidence="11">DSM122</strain>
    </source>
</reference>
<proteinExistence type="inferred from homology"/>
<dbReference type="EMBL" id="HE663493">
    <property type="protein sequence ID" value="CCG07748.1"/>
    <property type="molecule type" value="Genomic_DNA"/>
</dbReference>